<dbReference type="InterPro" id="IPR026055">
    <property type="entry name" value="FAR"/>
</dbReference>
<organism evidence="3 4">
    <name type="scientific">Natronoarchaeum mannanilyticum</name>
    <dbReference type="NCBI Taxonomy" id="926360"/>
    <lineage>
        <taxon>Archaea</taxon>
        <taxon>Methanobacteriati</taxon>
        <taxon>Methanobacteriota</taxon>
        <taxon>Stenosarchaea group</taxon>
        <taxon>Halobacteria</taxon>
        <taxon>Halobacteriales</taxon>
        <taxon>Natronoarchaeaceae</taxon>
    </lineage>
</organism>
<evidence type="ECO:0000256" key="1">
    <source>
        <dbReference type="SAM" id="MobiDB-lite"/>
    </source>
</evidence>
<dbReference type="Gene3D" id="3.40.50.720">
    <property type="entry name" value="NAD(P)-binding Rossmann-like Domain"/>
    <property type="match status" value="1"/>
</dbReference>
<sequence length="369" mass="40675">MALVTVFLTGFPGFLGSALIDRLLDRDRRVACLVQPKYREDAERRAAELVGDERGDDPADDRKDRIDLYEGDITEPDLGLDAADRDRLQDAVEEVFHLAAVYDLGVSRSVGEAVNVRGTEHVLDFAESIGDLRRFQYVSTCYVSGRHDGVFAESDLDVGQTFNNHYEATKFEAEVAVQARMDEGLPTTIYRPAIVVGDSRTGETEKYDGPYYLVHFLLEQPGFAALPRTPGADDCEVNVVPREYVVDAIDHLSALSRSEGEVYQLCDPNPPTVAEMTAAFAEATDTRVLSVPAPKGPTKRALSLGPVRRWTGIEPAVIDYFDHPTRYVGATARKHLAGSGIEPPPFGSYVETLVEFVREHPEIGSDARV</sequence>
<dbReference type="EMBL" id="BAAADV010000007">
    <property type="protein sequence ID" value="GAA0679778.1"/>
    <property type="molecule type" value="Genomic_DNA"/>
</dbReference>
<dbReference type="GO" id="GO:0080019">
    <property type="term" value="F:alcohol-forming very long-chain fatty acyl-CoA reductase activity"/>
    <property type="evidence" value="ECO:0007669"/>
    <property type="project" value="InterPro"/>
</dbReference>
<dbReference type="PANTHER" id="PTHR11011:SF45">
    <property type="entry name" value="FATTY ACYL-COA REDUCTASE CG8306-RELATED"/>
    <property type="match status" value="1"/>
</dbReference>
<feature type="region of interest" description="Disordered" evidence="1">
    <location>
        <begin position="45"/>
        <end position="64"/>
    </location>
</feature>
<accession>A0AAV3TDW8</accession>
<dbReference type="SUPFAM" id="SSF51735">
    <property type="entry name" value="NAD(P)-binding Rossmann-fold domains"/>
    <property type="match status" value="1"/>
</dbReference>
<name>A0AAV3TDW8_9EURY</name>
<dbReference type="InterPro" id="IPR036291">
    <property type="entry name" value="NAD(P)-bd_dom_sf"/>
</dbReference>
<protein>
    <submittedName>
        <fullName evidence="3">SDR family oxidoreductase</fullName>
    </submittedName>
</protein>
<evidence type="ECO:0000313" key="3">
    <source>
        <dbReference type="EMBL" id="GAA0679778.1"/>
    </source>
</evidence>
<dbReference type="GO" id="GO:0035336">
    <property type="term" value="P:long-chain fatty-acyl-CoA metabolic process"/>
    <property type="evidence" value="ECO:0007669"/>
    <property type="project" value="TreeGrafter"/>
</dbReference>
<dbReference type="Pfam" id="PF07993">
    <property type="entry name" value="NAD_binding_4"/>
    <property type="match status" value="1"/>
</dbReference>
<dbReference type="AlphaFoldDB" id="A0AAV3TDW8"/>
<evidence type="ECO:0000313" key="4">
    <source>
        <dbReference type="Proteomes" id="UP001500420"/>
    </source>
</evidence>
<dbReference type="CDD" id="cd05263">
    <property type="entry name" value="MupV_like_SDR_e"/>
    <property type="match status" value="1"/>
</dbReference>
<feature type="domain" description="Thioester reductase (TE)" evidence="2">
    <location>
        <begin position="8"/>
        <end position="249"/>
    </location>
</feature>
<comment type="caution">
    <text evidence="3">The sequence shown here is derived from an EMBL/GenBank/DDBJ whole genome shotgun (WGS) entry which is preliminary data.</text>
</comment>
<dbReference type="Proteomes" id="UP001500420">
    <property type="component" value="Unassembled WGS sequence"/>
</dbReference>
<reference evidence="3 4" key="1">
    <citation type="journal article" date="2019" name="Int. J. Syst. Evol. Microbiol.">
        <title>The Global Catalogue of Microorganisms (GCM) 10K type strain sequencing project: providing services to taxonomists for standard genome sequencing and annotation.</title>
        <authorList>
            <consortium name="The Broad Institute Genomics Platform"/>
            <consortium name="The Broad Institute Genome Sequencing Center for Infectious Disease"/>
            <person name="Wu L."/>
            <person name="Ma J."/>
        </authorList>
    </citation>
    <scope>NUCLEOTIDE SEQUENCE [LARGE SCALE GENOMIC DNA]</scope>
    <source>
        <strain evidence="3 4">JCM 16328</strain>
    </source>
</reference>
<proteinExistence type="predicted"/>
<dbReference type="InterPro" id="IPR013120">
    <property type="entry name" value="FAR_NAD-bd"/>
</dbReference>
<keyword evidence="4" id="KW-1185">Reference proteome</keyword>
<evidence type="ECO:0000259" key="2">
    <source>
        <dbReference type="Pfam" id="PF07993"/>
    </source>
</evidence>
<gene>
    <name evidence="3" type="ORF">GCM10009020_30490</name>
</gene>
<dbReference type="PANTHER" id="PTHR11011">
    <property type="entry name" value="MALE STERILITY PROTEIN 2-RELATED"/>
    <property type="match status" value="1"/>
</dbReference>